<dbReference type="EMBL" id="CP021111">
    <property type="protein sequence ID" value="ARP95678.1"/>
    <property type="molecule type" value="Genomic_DNA"/>
</dbReference>
<dbReference type="CDD" id="cd03112">
    <property type="entry name" value="CobW-like"/>
    <property type="match status" value="1"/>
</dbReference>
<dbReference type="InterPro" id="IPR011629">
    <property type="entry name" value="CobW-like_C"/>
</dbReference>
<proteinExistence type="inferred from homology"/>
<name>A0A1W6ZE51_9BORD</name>
<dbReference type="GO" id="GO:0016787">
    <property type="term" value="F:hydrolase activity"/>
    <property type="evidence" value="ECO:0007669"/>
    <property type="project" value="UniProtKB-KW"/>
</dbReference>
<dbReference type="Proteomes" id="UP000194161">
    <property type="component" value="Chromosome"/>
</dbReference>
<keyword evidence="1" id="KW-0547">Nucleotide-binding</keyword>
<evidence type="ECO:0000259" key="7">
    <source>
        <dbReference type="SMART" id="SM00833"/>
    </source>
</evidence>
<comment type="similarity">
    <text evidence="4">Belongs to the SIMIBI class G3E GTPase family. ZNG1 subfamily.</text>
</comment>
<dbReference type="KEGG" id="bgm:CAL15_15590"/>
<dbReference type="STRING" id="463040.CAL15_15590"/>
<dbReference type="SUPFAM" id="SSF90002">
    <property type="entry name" value="Hypothetical protein YjiA, C-terminal domain"/>
    <property type="match status" value="1"/>
</dbReference>
<dbReference type="SMART" id="SM00833">
    <property type="entry name" value="CobW_C"/>
    <property type="match status" value="1"/>
</dbReference>
<organism evidence="8 9">
    <name type="scientific">Bordetella genomosp. 13</name>
    <dbReference type="NCBI Taxonomy" id="463040"/>
    <lineage>
        <taxon>Bacteria</taxon>
        <taxon>Pseudomonadati</taxon>
        <taxon>Pseudomonadota</taxon>
        <taxon>Betaproteobacteria</taxon>
        <taxon>Burkholderiales</taxon>
        <taxon>Alcaligenaceae</taxon>
        <taxon>Bordetella</taxon>
    </lineage>
</organism>
<dbReference type="GO" id="GO:0000166">
    <property type="term" value="F:nucleotide binding"/>
    <property type="evidence" value="ECO:0007669"/>
    <property type="project" value="UniProtKB-KW"/>
</dbReference>
<comment type="function">
    <text evidence="5">Zinc chaperone that directly transfers zinc cofactor to target proteins, thereby activating them. Zinc is transferred from the CXCC motif in the GTPase domain to the zinc binding site in target proteins in a process requiring GTP hydrolysis.</text>
</comment>
<dbReference type="Gene3D" id="3.40.50.300">
    <property type="entry name" value="P-loop containing nucleotide triphosphate hydrolases"/>
    <property type="match status" value="1"/>
</dbReference>
<dbReference type="InterPro" id="IPR051316">
    <property type="entry name" value="Zinc-reg_GTPase_activator"/>
</dbReference>
<gene>
    <name evidence="8" type="ORF">CAL15_15590</name>
</gene>
<keyword evidence="2" id="KW-0378">Hydrolase</keyword>
<keyword evidence="9" id="KW-1185">Reference proteome</keyword>
<sequence>MTNIPAGPIPVYLLTGFLGSGKTTLLSRLVRSAAFADTAVIINEFGQVGLDHRLLGKASDEDTVLLDSGCLCCALNSSLQDGLESLYYRRVRGEIPPYARMVVETSGLADPAPLINTLAGDASVARHYRFAGVIATVDAVNGPATLDAYREASAQAALADVLIITKTDLCAPEQVAQVRTALGGLNGTAQVRLATADTSEGEADFFAGIQAAPRMPEPSAGNSLATPLAHVLRYGIASYILHVSRPVTWSAYARWVAHLQRHGGDRLLRVKAILDFADGERYAIHGVRHLFSPPHALGPAKRDAPATAIVVIAQDMSAEEIGDSMAVLDPDASNSASQSAVS</sequence>
<keyword evidence="3" id="KW-0143">Chaperone</keyword>
<evidence type="ECO:0000256" key="1">
    <source>
        <dbReference type="ARBA" id="ARBA00022741"/>
    </source>
</evidence>
<evidence type="ECO:0000256" key="3">
    <source>
        <dbReference type="ARBA" id="ARBA00023186"/>
    </source>
</evidence>
<dbReference type="Gene3D" id="3.30.1220.10">
    <property type="entry name" value="CobW-like, C-terminal domain"/>
    <property type="match status" value="1"/>
</dbReference>
<evidence type="ECO:0000313" key="9">
    <source>
        <dbReference type="Proteomes" id="UP000194161"/>
    </source>
</evidence>
<evidence type="ECO:0000256" key="4">
    <source>
        <dbReference type="ARBA" id="ARBA00034320"/>
    </source>
</evidence>
<dbReference type="OrthoDB" id="9808822at2"/>
<dbReference type="SUPFAM" id="SSF52540">
    <property type="entry name" value="P-loop containing nucleoside triphosphate hydrolases"/>
    <property type="match status" value="1"/>
</dbReference>
<dbReference type="AlphaFoldDB" id="A0A1W6ZE51"/>
<dbReference type="PANTHER" id="PTHR13748:SF62">
    <property type="entry name" value="COBW DOMAIN-CONTAINING PROTEIN"/>
    <property type="match status" value="1"/>
</dbReference>
<evidence type="ECO:0000256" key="6">
    <source>
        <dbReference type="ARBA" id="ARBA00049117"/>
    </source>
</evidence>
<dbReference type="Pfam" id="PF02492">
    <property type="entry name" value="cobW"/>
    <property type="match status" value="1"/>
</dbReference>
<protein>
    <submittedName>
        <fullName evidence="8">Cobalamin biosynthesis protein CobW</fullName>
    </submittedName>
</protein>
<dbReference type="RefSeq" id="WP_086079440.1">
    <property type="nucleotide sequence ID" value="NZ_CP021111.1"/>
</dbReference>
<dbReference type="InterPro" id="IPR027417">
    <property type="entry name" value="P-loop_NTPase"/>
</dbReference>
<evidence type="ECO:0000313" key="8">
    <source>
        <dbReference type="EMBL" id="ARP95678.1"/>
    </source>
</evidence>
<dbReference type="PANTHER" id="PTHR13748">
    <property type="entry name" value="COBW-RELATED"/>
    <property type="match status" value="1"/>
</dbReference>
<dbReference type="GO" id="GO:0005737">
    <property type="term" value="C:cytoplasm"/>
    <property type="evidence" value="ECO:0007669"/>
    <property type="project" value="TreeGrafter"/>
</dbReference>
<evidence type="ECO:0000256" key="2">
    <source>
        <dbReference type="ARBA" id="ARBA00022801"/>
    </source>
</evidence>
<comment type="catalytic activity">
    <reaction evidence="6">
        <text>GTP + H2O = GDP + phosphate + H(+)</text>
        <dbReference type="Rhea" id="RHEA:19669"/>
        <dbReference type="ChEBI" id="CHEBI:15377"/>
        <dbReference type="ChEBI" id="CHEBI:15378"/>
        <dbReference type="ChEBI" id="CHEBI:37565"/>
        <dbReference type="ChEBI" id="CHEBI:43474"/>
        <dbReference type="ChEBI" id="CHEBI:58189"/>
    </reaction>
    <physiologicalReaction direction="left-to-right" evidence="6">
        <dbReference type="Rhea" id="RHEA:19670"/>
    </physiologicalReaction>
</comment>
<feature type="domain" description="CobW C-terminal" evidence="7">
    <location>
        <begin position="236"/>
        <end position="329"/>
    </location>
</feature>
<dbReference type="Pfam" id="PF07683">
    <property type="entry name" value="CobW_C"/>
    <property type="match status" value="1"/>
</dbReference>
<dbReference type="InterPro" id="IPR003495">
    <property type="entry name" value="CobW/HypB/UreG_nucleotide-bd"/>
</dbReference>
<dbReference type="InterPro" id="IPR036627">
    <property type="entry name" value="CobW-likC_sf"/>
</dbReference>
<reference evidence="8 9" key="1">
    <citation type="submission" date="2017-05" db="EMBL/GenBank/DDBJ databases">
        <title>Complete and WGS of Bordetella genogroups.</title>
        <authorList>
            <person name="Spilker T."/>
            <person name="LiPuma J."/>
        </authorList>
    </citation>
    <scope>NUCLEOTIDE SEQUENCE [LARGE SCALE GENOMIC DNA]</scope>
    <source>
        <strain evidence="8 9">AU7206</strain>
    </source>
</reference>
<evidence type="ECO:0000256" key="5">
    <source>
        <dbReference type="ARBA" id="ARBA00045658"/>
    </source>
</evidence>
<accession>A0A1W6ZE51</accession>